<keyword evidence="8" id="KW-0808">Transferase</keyword>
<dbReference type="InterPro" id="IPR039537">
    <property type="entry name" value="Retrotran_Ty1/copia-like"/>
</dbReference>
<evidence type="ECO:0000256" key="5">
    <source>
        <dbReference type="ARBA" id="ARBA00022842"/>
    </source>
</evidence>
<evidence type="ECO:0000256" key="7">
    <source>
        <dbReference type="ARBA" id="ARBA00022918"/>
    </source>
</evidence>
<dbReference type="InterPro" id="IPR001584">
    <property type="entry name" value="Integrase_cat-core"/>
</dbReference>
<dbReference type="EMBL" id="JH429995">
    <property type="status" value="NOT_ANNOTATED_CDS"/>
    <property type="molecule type" value="Genomic_DNA"/>
</dbReference>
<dbReference type="SUPFAM" id="SSF53098">
    <property type="entry name" value="Ribonuclease H-like"/>
    <property type="match status" value="1"/>
</dbReference>
<feature type="compositionally biased region" description="Polar residues" evidence="10">
    <location>
        <begin position="343"/>
        <end position="354"/>
    </location>
</feature>
<dbReference type="GO" id="GO:0006310">
    <property type="term" value="P:DNA recombination"/>
    <property type="evidence" value="ECO:0007669"/>
    <property type="project" value="UniProtKB-KW"/>
</dbReference>
<dbReference type="GO" id="GO:0003964">
    <property type="term" value="F:RNA-directed DNA polymerase activity"/>
    <property type="evidence" value="ECO:0007669"/>
    <property type="project" value="UniProtKB-KW"/>
</dbReference>
<dbReference type="GO" id="GO:0016787">
    <property type="term" value="F:hydrolase activity"/>
    <property type="evidence" value="ECO:0007669"/>
    <property type="project" value="UniProtKB-KW"/>
</dbReference>
<dbReference type="PhylomeDB" id="T1JHJ9"/>
<dbReference type="GO" id="GO:0003676">
    <property type="term" value="F:nucleic acid binding"/>
    <property type="evidence" value="ECO:0007669"/>
    <property type="project" value="InterPro"/>
</dbReference>
<reference evidence="12" key="2">
    <citation type="submission" date="2015-02" db="UniProtKB">
        <authorList>
            <consortium name="EnsemblMetazoa"/>
        </authorList>
    </citation>
    <scope>IDENTIFICATION</scope>
</reference>
<keyword evidence="8" id="KW-0239">DNA-directed DNA polymerase</keyword>
<dbReference type="HOGENOM" id="CLU_478449_0_0_1"/>
<keyword evidence="9" id="KW-0233">DNA recombination</keyword>
<keyword evidence="13" id="KW-1185">Reference proteome</keyword>
<keyword evidence="1" id="KW-0540">Nuclease</keyword>
<evidence type="ECO:0000256" key="9">
    <source>
        <dbReference type="ARBA" id="ARBA00023172"/>
    </source>
</evidence>
<dbReference type="PANTHER" id="PTHR42648">
    <property type="entry name" value="TRANSPOSASE, PUTATIVE-RELATED"/>
    <property type="match status" value="1"/>
</dbReference>
<dbReference type="GO" id="GO:0003887">
    <property type="term" value="F:DNA-directed DNA polymerase activity"/>
    <property type="evidence" value="ECO:0007669"/>
    <property type="project" value="UniProtKB-KW"/>
</dbReference>
<name>T1JHJ9_STRMM</name>
<dbReference type="GO" id="GO:0046872">
    <property type="term" value="F:metal ion binding"/>
    <property type="evidence" value="ECO:0007669"/>
    <property type="project" value="UniProtKB-KW"/>
</dbReference>
<feature type="region of interest" description="Disordered" evidence="10">
    <location>
        <begin position="432"/>
        <end position="463"/>
    </location>
</feature>
<evidence type="ECO:0000256" key="4">
    <source>
        <dbReference type="ARBA" id="ARBA00022801"/>
    </source>
</evidence>
<dbReference type="STRING" id="126957.T1JHJ9"/>
<dbReference type="InterPro" id="IPR057670">
    <property type="entry name" value="SH3_retrovirus"/>
</dbReference>
<organism evidence="12 13">
    <name type="scientific">Strigamia maritima</name>
    <name type="common">European centipede</name>
    <name type="synonym">Geophilus maritimus</name>
    <dbReference type="NCBI Taxonomy" id="126957"/>
    <lineage>
        <taxon>Eukaryota</taxon>
        <taxon>Metazoa</taxon>
        <taxon>Ecdysozoa</taxon>
        <taxon>Arthropoda</taxon>
        <taxon>Myriapoda</taxon>
        <taxon>Chilopoda</taxon>
        <taxon>Pleurostigmophora</taxon>
        <taxon>Geophilomorpha</taxon>
        <taxon>Linotaeniidae</taxon>
        <taxon>Strigamia</taxon>
    </lineage>
</organism>
<evidence type="ECO:0000256" key="10">
    <source>
        <dbReference type="SAM" id="MobiDB-lite"/>
    </source>
</evidence>
<dbReference type="AlphaFoldDB" id="T1JHJ9"/>
<keyword evidence="5" id="KW-0460">Magnesium</keyword>
<evidence type="ECO:0000313" key="12">
    <source>
        <dbReference type="EnsemblMetazoa" id="SMAR013330-PA"/>
    </source>
</evidence>
<protein>
    <recommendedName>
        <fullName evidence="11">Integrase catalytic domain-containing protein</fullName>
    </recommendedName>
</protein>
<dbReference type="Gene3D" id="3.30.420.10">
    <property type="entry name" value="Ribonuclease H-like superfamily/Ribonuclease H"/>
    <property type="match status" value="1"/>
</dbReference>
<evidence type="ECO:0000256" key="8">
    <source>
        <dbReference type="ARBA" id="ARBA00022932"/>
    </source>
</evidence>
<keyword evidence="8" id="KW-0548">Nucleotidyltransferase</keyword>
<evidence type="ECO:0000313" key="13">
    <source>
        <dbReference type="Proteomes" id="UP000014500"/>
    </source>
</evidence>
<dbReference type="GO" id="GO:0015074">
    <property type="term" value="P:DNA integration"/>
    <property type="evidence" value="ECO:0007669"/>
    <property type="project" value="UniProtKB-KW"/>
</dbReference>
<feature type="domain" description="Integrase catalytic" evidence="11">
    <location>
        <begin position="167"/>
        <end position="264"/>
    </location>
</feature>
<dbReference type="InterPro" id="IPR036397">
    <property type="entry name" value="RNaseH_sf"/>
</dbReference>
<dbReference type="Pfam" id="PF25597">
    <property type="entry name" value="SH3_retrovirus"/>
    <property type="match status" value="1"/>
</dbReference>
<sequence>MWHSSSICRKNRTVDPKIVRKTARLNENDPVGSKTSLACPSLVSDMNARAYDSNRRENGGMAGMNKYSSQRGIYASLAFQMAHFHVKSLKRLAQDKDVFGLENCTFANKMSCDACNKAKSIRASFKASDGLITTQPLDLLHLDKSEVFSIYQDFVTHVERISGRKVKAIRTDREGEFVSNEFIKYLNDAGIEGQQTNPHSPQMNGVAERINRTMFDFVRAMLAETGLPHCLWAELSLTFAYLKNRSPHLSLDFKVPYVKWKQQRLSLRHLKQPGAKCFVHHTAPGQGKLEDRPWVGVLVDYAIGTRGYRVWDPATDRVVQTNHVKIDETVIYKHFRRQQEVESLQTADSSSVTECNWPKSLTDSSDDSSSTDSDDDSPAPIITTPERNLLLAPIPNATDIKASQSSTSQSGGRLTDALLYLTTSKPILKQSVSRRELDLPQPDNAEPADHLSEDNEDFEDAESLPNNELKRRVNFLWRLIGGYSIYSHWRREEHLRQDGSGRINVYYYPAPKIRLRMLMRIVHKLAYRMIIDVLILRQLRTMLILRINLNRIMYLKFILRGWNHDLTLKQ</sequence>
<dbReference type="PANTHER" id="PTHR42648:SF11">
    <property type="entry name" value="TRANSPOSON TY4-P GAG-POL POLYPROTEIN"/>
    <property type="match status" value="1"/>
</dbReference>
<keyword evidence="4" id="KW-0378">Hydrolase</keyword>
<keyword evidence="6" id="KW-0229">DNA integration</keyword>
<accession>T1JHJ9</accession>
<dbReference type="InterPro" id="IPR012337">
    <property type="entry name" value="RNaseH-like_sf"/>
</dbReference>
<proteinExistence type="predicted"/>
<dbReference type="Proteomes" id="UP000014500">
    <property type="component" value="Unassembled WGS sequence"/>
</dbReference>
<keyword evidence="7" id="KW-0695">RNA-directed DNA polymerase</keyword>
<feature type="region of interest" description="Disordered" evidence="10">
    <location>
        <begin position="343"/>
        <end position="388"/>
    </location>
</feature>
<dbReference type="PROSITE" id="PS50994">
    <property type="entry name" value="INTEGRASE"/>
    <property type="match status" value="1"/>
</dbReference>
<evidence type="ECO:0000256" key="6">
    <source>
        <dbReference type="ARBA" id="ARBA00022908"/>
    </source>
</evidence>
<keyword evidence="3" id="KW-0255">Endonuclease</keyword>
<dbReference type="eggNOG" id="KOG0017">
    <property type="taxonomic scope" value="Eukaryota"/>
</dbReference>
<keyword evidence="2" id="KW-0479">Metal-binding</keyword>
<reference evidence="13" key="1">
    <citation type="submission" date="2011-05" db="EMBL/GenBank/DDBJ databases">
        <authorList>
            <person name="Richards S.R."/>
            <person name="Qu J."/>
            <person name="Jiang H."/>
            <person name="Jhangiani S.N."/>
            <person name="Agravi P."/>
            <person name="Goodspeed R."/>
            <person name="Gross S."/>
            <person name="Mandapat C."/>
            <person name="Jackson L."/>
            <person name="Mathew T."/>
            <person name="Pu L."/>
            <person name="Thornton R."/>
            <person name="Saada N."/>
            <person name="Wilczek-Boney K.B."/>
            <person name="Lee S."/>
            <person name="Kovar C."/>
            <person name="Wu Y."/>
            <person name="Scherer S.E."/>
            <person name="Worley K.C."/>
            <person name="Muzny D.M."/>
            <person name="Gibbs R."/>
        </authorList>
    </citation>
    <scope>NUCLEOTIDE SEQUENCE</scope>
    <source>
        <strain evidence="13">Brora</strain>
    </source>
</reference>
<evidence type="ECO:0000259" key="11">
    <source>
        <dbReference type="PROSITE" id="PS50994"/>
    </source>
</evidence>
<evidence type="ECO:0000256" key="3">
    <source>
        <dbReference type="ARBA" id="ARBA00022759"/>
    </source>
</evidence>
<evidence type="ECO:0000256" key="1">
    <source>
        <dbReference type="ARBA" id="ARBA00022722"/>
    </source>
</evidence>
<dbReference type="GO" id="GO:0004519">
    <property type="term" value="F:endonuclease activity"/>
    <property type="evidence" value="ECO:0007669"/>
    <property type="project" value="UniProtKB-KW"/>
</dbReference>
<dbReference type="EnsemblMetazoa" id="SMAR013330-RA">
    <property type="protein sequence ID" value="SMAR013330-PA"/>
    <property type="gene ID" value="SMAR013330"/>
</dbReference>
<evidence type="ECO:0000256" key="2">
    <source>
        <dbReference type="ARBA" id="ARBA00022723"/>
    </source>
</evidence>